<proteinExistence type="predicted"/>
<protein>
    <recommendedName>
        <fullName evidence="3">Alginate export domain-containing protein</fullName>
    </recommendedName>
</protein>
<gene>
    <name evidence="1" type="ORF">A2557_06205</name>
</gene>
<dbReference type="EMBL" id="MFNF01000055">
    <property type="protein sequence ID" value="OGG99730.1"/>
    <property type="molecule type" value="Genomic_DNA"/>
</dbReference>
<accession>A0A1F6GNX0</accession>
<organism evidence="1 2">
    <name type="scientific">Candidatus Lambdaproteobacteria bacterium RIFOXYD2_FULL_56_26</name>
    <dbReference type="NCBI Taxonomy" id="1817773"/>
    <lineage>
        <taxon>Bacteria</taxon>
        <taxon>Pseudomonadati</taxon>
        <taxon>Pseudomonadota</taxon>
        <taxon>Candidatus Lambdaproteobacteria</taxon>
    </lineage>
</organism>
<name>A0A1F6GNX0_9PROT</name>
<sequence>MKKFYPFLLLAGIALWLPLGNLLLAQQNFVPLKDGEYEVEQAPRPTIEDAVISGRFEMTYLSQRNSFLGNRTESGRAVQDFELGFRSNLHDHISINALLANYSILIGDQPEGYHSANPLEQGDSSTDTGMNLIFKEAYLEYDHNPNAVLKIGQHSFAVADKMGLVYKGVSNGFSQTCRVGTWCYYFGAAKLNKGINDNLMFAQLTYPVYENGQEIFDPFTGAKRQSEGLYIELFRNFYRGEEIPLANYGGRTGGGSLYHLADSSGRLIYFDNHKTEYFGTNLSWVLPAFRFDLNYIALAGDRDYWAGALGSADRSLIARRHQTGTLWYSRNTYYPAADWKLSFDYLQSSGQKRQSASETYYASDRTDYVEVQKGYFGEAQVYFQGLQNTGNSHSVSNLTFRQYGLNYRHPVQKWGLDFAFYQFYRTAGVFNQSGEVVDRIGQELDIRYGIEFDKNLVFKFGYGAFRPQGAYSNNDNLAPTKMDLFSAFGAQLAYHF</sequence>
<evidence type="ECO:0008006" key="3">
    <source>
        <dbReference type="Google" id="ProtNLM"/>
    </source>
</evidence>
<reference evidence="1 2" key="1">
    <citation type="journal article" date="2016" name="Nat. Commun.">
        <title>Thousands of microbial genomes shed light on interconnected biogeochemical processes in an aquifer system.</title>
        <authorList>
            <person name="Anantharaman K."/>
            <person name="Brown C.T."/>
            <person name="Hug L.A."/>
            <person name="Sharon I."/>
            <person name="Castelle C.J."/>
            <person name="Probst A.J."/>
            <person name="Thomas B.C."/>
            <person name="Singh A."/>
            <person name="Wilkins M.J."/>
            <person name="Karaoz U."/>
            <person name="Brodie E.L."/>
            <person name="Williams K.H."/>
            <person name="Hubbard S.S."/>
            <person name="Banfield J.F."/>
        </authorList>
    </citation>
    <scope>NUCLEOTIDE SEQUENCE [LARGE SCALE GENOMIC DNA]</scope>
</reference>
<dbReference type="Proteomes" id="UP000177583">
    <property type="component" value="Unassembled WGS sequence"/>
</dbReference>
<comment type="caution">
    <text evidence="1">The sequence shown here is derived from an EMBL/GenBank/DDBJ whole genome shotgun (WGS) entry which is preliminary data.</text>
</comment>
<dbReference type="AlphaFoldDB" id="A0A1F6GNX0"/>
<evidence type="ECO:0000313" key="2">
    <source>
        <dbReference type="Proteomes" id="UP000177583"/>
    </source>
</evidence>
<evidence type="ECO:0000313" key="1">
    <source>
        <dbReference type="EMBL" id="OGG99730.1"/>
    </source>
</evidence>